<evidence type="ECO:0000313" key="3">
    <source>
        <dbReference type="EMBL" id="MBO8194579.1"/>
    </source>
</evidence>
<comment type="caution">
    <text evidence="3">The sequence shown here is derived from an EMBL/GenBank/DDBJ whole genome shotgun (WGS) entry which is preliminary data.</text>
</comment>
<evidence type="ECO:0000256" key="1">
    <source>
        <dbReference type="SAM" id="MobiDB-lite"/>
    </source>
</evidence>
<keyword evidence="2" id="KW-1133">Transmembrane helix</keyword>
<name>A0ABS3XGS6_9ACTN</name>
<keyword evidence="2" id="KW-0812">Transmembrane</keyword>
<accession>A0ABS3XGS6</accession>
<organism evidence="3 4">
    <name type="scientific">Streptomyces oryzae</name>
    <dbReference type="NCBI Taxonomy" id="1434886"/>
    <lineage>
        <taxon>Bacteria</taxon>
        <taxon>Bacillati</taxon>
        <taxon>Actinomycetota</taxon>
        <taxon>Actinomycetes</taxon>
        <taxon>Kitasatosporales</taxon>
        <taxon>Streptomycetaceae</taxon>
        <taxon>Streptomyces</taxon>
    </lineage>
</organism>
<gene>
    <name evidence="3" type="ORF">ITI46_23390</name>
</gene>
<dbReference type="EMBL" id="JADKMA010000134">
    <property type="protein sequence ID" value="MBO8194579.1"/>
    <property type="molecule type" value="Genomic_DNA"/>
</dbReference>
<evidence type="ECO:0000256" key="2">
    <source>
        <dbReference type="SAM" id="Phobius"/>
    </source>
</evidence>
<feature type="region of interest" description="Disordered" evidence="1">
    <location>
        <begin position="1"/>
        <end position="43"/>
    </location>
</feature>
<dbReference type="Proteomes" id="UP001519064">
    <property type="component" value="Unassembled WGS sequence"/>
</dbReference>
<proteinExistence type="predicted"/>
<sequence>MHTLGHPTPERAAPAVAEHVSADPGTGHHMTQEHHVPAPQDGHGMGTDPLSLCLAVLGVWTAAALLGAAVLLVRRRLGAGLWAAGRARVPRVLWPLPPPRTASRLAQLSILRT</sequence>
<feature type="transmembrane region" description="Helical" evidence="2">
    <location>
        <begin position="49"/>
        <end position="73"/>
    </location>
</feature>
<reference evidence="3 4" key="1">
    <citation type="submission" date="2020-11" db="EMBL/GenBank/DDBJ databases">
        <title>Streptomyces spirodelae sp. nov., isolated from duckweed.</title>
        <authorList>
            <person name="Saimee Y."/>
            <person name="Duangmal K."/>
        </authorList>
    </citation>
    <scope>NUCLEOTIDE SEQUENCE [LARGE SCALE GENOMIC DNA]</scope>
    <source>
        <strain evidence="3 4">S16-07</strain>
    </source>
</reference>
<keyword evidence="2" id="KW-0472">Membrane</keyword>
<keyword evidence="4" id="KW-1185">Reference proteome</keyword>
<protein>
    <submittedName>
        <fullName evidence="3">Uncharacterized protein</fullName>
    </submittedName>
</protein>
<evidence type="ECO:0000313" key="4">
    <source>
        <dbReference type="Proteomes" id="UP001519064"/>
    </source>
</evidence>